<proteinExistence type="predicted"/>
<keyword evidence="3" id="KW-0804">Transcription</keyword>
<evidence type="ECO:0000256" key="4">
    <source>
        <dbReference type="PROSITE-ProRule" id="PRU00335"/>
    </source>
</evidence>
<keyword evidence="2 4" id="KW-0238">DNA-binding</keyword>
<sequence>MGRTPTYDRGEVVRAARGVFWRTGYEGASLPELEEATGLARSSLYHAFGSKRGLYDAAVESYLDEIVRPRLVPLTRERVAPDAILDYLSGLADALRRSPVSASGCLLINSATGSLGDDAAVARVVTAYRAELRGALGRGVDAYLPGLPPARRGRLSDAVTGLVVSAFALTRVSPDEAVEGLETAAGLLCDARGAQAS</sequence>
<dbReference type="PANTHER" id="PTHR47506">
    <property type="entry name" value="TRANSCRIPTIONAL REGULATORY PROTEIN"/>
    <property type="match status" value="1"/>
</dbReference>
<dbReference type="PROSITE" id="PS50977">
    <property type="entry name" value="HTH_TETR_2"/>
    <property type="match status" value="1"/>
</dbReference>
<dbReference type="EMBL" id="CP079216">
    <property type="protein sequence ID" value="QXT63984.1"/>
    <property type="molecule type" value="Genomic_DNA"/>
</dbReference>
<reference evidence="6 7" key="1">
    <citation type="submission" date="2021-07" db="EMBL/GenBank/DDBJ databases">
        <title>complete genome sequencing of Tessaracoccus sp.J1M15.</title>
        <authorList>
            <person name="Bae J.-W."/>
            <person name="Kim D.-y."/>
        </authorList>
    </citation>
    <scope>NUCLEOTIDE SEQUENCE [LARGE SCALE GENOMIC DNA]</scope>
    <source>
        <strain evidence="6 7">J1M15</strain>
    </source>
</reference>
<evidence type="ECO:0000259" key="5">
    <source>
        <dbReference type="PROSITE" id="PS50977"/>
    </source>
</evidence>
<feature type="domain" description="HTH tetR-type" evidence="5">
    <location>
        <begin position="6"/>
        <end position="66"/>
    </location>
</feature>
<gene>
    <name evidence="6" type="ORF">KDB89_05900</name>
</gene>
<name>A0ABX8SM21_9ACTN</name>
<protein>
    <submittedName>
        <fullName evidence="6">TetR/AcrR family transcriptional regulator</fullName>
    </submittedName>
</protein>
<evidence type="ECO:0000256" key="1">
    <source>
        <dbReference type="ARBA" id="ARBA00023015"/>
    </source>
</evidence>
<accession>A0ABX8SM21</accession>
<evidence type="ECO:0000256" key="3">
    <source>
        <dbReference type="ARBA" id="ARBA00023163"/>
    </source>
</evidence>
<dbReference type="Proteomes" id="UP000824504">
    <property type="component" value="Chromosome"/>
</dbReference>
<feature type="DNA-binding region" description="H-T-H motif" evidence="4">
    <location>
        <begin position="29"/>
        <end position="48"/>
    </location>
</feature>
<evidence type="ECO:0000313" key="7">
    <source>
        <dbReference type="Proteomes" id="UP000824504"/>
    </source>
</evidence>
<keyword evidence="7" id="KW-1185">Reference proteome</keyword>
<evidence type="ECO:0000256" key="2">
    <source>
        <dbReference type="ARBA" id="ARBA00023125"/>
    </source>
</evidence>
<evidence type="ECO:0000313" key="6">
    <source>
        <dbReference type="EMBL" id="QXT63984.1"/>
    </source>
</evidence>
<dbReference type="RefSeq" id="WP_219083910.1">
    <property type="nucleotide sequence ID" value="NZ_CP079216.1"/>
</dbReference>
<keyword evidence="1" id="KW-0805">Transcription regulation</keyword>
<organism evidence="6 7">
    <name type="scientific">Tessaracoccus palaemonis</name>
    <dbReference type="NCBI Taxonomy" id="2829499"/>
    <lineage>
        <taxon>Bacteria</taxon>
        <taxon>Bacillati</taxon>
        <taxon>Actinomycetota</taxon>
        <taxon>Actinomycetes</taxon>
        <taxon>Propionibacteriales</taxon>
        <taxon>Propionibacteriaceae</taxon>
        <taxon>Tessaracoccus</taxon>
    </lineage>
</organism>
<dbReference type="InterPro" id="IPR001647">
    <property type="entry name" value="HTH_TetR"/>
</dbReference>
<dbReference type="Pfam" id="PF00440">
    <property type="entry name" value="TetR_N"/>
    <property type="match status" value="1"/>
</dbReference>
<dbReference type="PANTHER" id="PTHR47506:SF1">
    <property type="entry name" value="HTH-TYPE TRANSCRIPTIONAL REGULATOR YJDC"/>
    <property type="match status" value="1"/>
</dbReference>